<evidence type="ECO:0000256" key="1">
    <source>
        <dbReference type="ARBA" id="ARBA00010617"/>
    </source>
</evidence>
<dbReference type="GO" id="GO:0016709">
    <property type="term" value="F:oxidoreductase activity, acting on paired donors, with incorporation or reduction of molecular oxygen, NAD(P)H as one donor, and incorporation of one atom of oxygen"/>
    <property type="evidence" value="ECO:0007669"/>
    <property type="project" value="UniProtKB-ARBA"/>
</dbReference>
<dbReference type="GO" id="GO:0046872">
    <property type="term" value="F:metal ion binding"/>
    <property type="evidence" value="ECO:0007669"/>
    <property type="project" value="UniProtKB-KW"/>
</dbReference>
<dbReference type="FunFam" id="1.10.630.10:FF:000026">
    <property type="entry name" value="Cytochrome P450 82C4"/>
    <property type="match status" value="1"/>
</dbReference>
<name>A0ABD3K884_EUCGL</name>
<proteinExistence type="inferred from homology"/>
<gene>
    <name evidence="10" type="ORF">ACJRO7_022459</name>
</gene>
<feature type="transmembrane region" description="Helical" evidence="9">
    <location>
        <begin position="47"/>
        <end position="65"/>
    </location>
</feature>
<sequence>MTIQFLRLLAFCAIAKQLLLKIVAVSQFLFLLAFLEISKRHLHDAREAFQFLLFLAFCAIAKHVLHHIWTVKLFLLFPAVYAIGMRLFQKSRNLPPSPFLALPVIGHLYLIQNPLHRSLCWISRRYGPVALLRFGPSRVLVVSSPDAAEECLAKNDIVFANRPCLLAGKHLGYNYTSLAWSPYGDHWRNLRSIASGEILSANCLLTLSTIWADEVKSLLHRLAKSGGRSVNMKSAFFELMLNVGTLMIAGKRYCGENVGELEEAIKFMEIVTESFRISGATKMGEFLPFPRWMGLKEVEEKLMTLQKKRDEFMQSLIDESQSGGGNEWPEAAEGRKKKTLIQVLLSRRETEPEYYKDETIKSLMQVVLTGPDTSATTMEWALSAMLNHPEILKKARAEIDEVVGHDRLVSESDLPKLPYLHSVINETMRMYPVGPLLVPHESVEDCQVGGYRVPRGTILLINLFYIQNDPRYWPDPTNFKPERFEGMEGVRDGYKMMPFGSGRRKCLGENLAVRTIGLTLGSLIQCFEWDSDELIDMTEGSGPTMQKAQPLMAKCRPRSATSDLLSWA</sequence>
<dbReference type="PANTHER" id="PTHR47947:SF24">
    <property type="entry name" value="ISOFLAVONE 2'-HYDROXYLASE-LIKE"/>
    <property type="match status" value="1"/>
</dbReference>
<dbReference type="InterPro" id="IPR017972">
    <property type="entry name" value="Cyt_P450_CS"/>
</dbReference>
<dbReference type="PRINTS" id="PR00385">
    <property type="entry name" value="P450"/>
</dbReference>
<reference evidence="10 11" key="1">
    <citation type="submission" date="2024-11" db="EMBL/GenBank/DDBJ databases">
        <title>Chromosome-level genome assembly of Eucalyptus globulus Labill. provides insights into its genome evolution.</title>
        <authorList>
            <person name="Li X."/>
        </authorList>
    </citation>
    <scope>NUCLEOTIDE SEQUENCE [LARGE SCALE GENOMIC DNA]</scope>
    <source>
        <strain evidence="10">CL2024</strain>
        <tissue evidence="10">Fresh tender leaves</tissue>
    </source>
</reference>
<organism evidence="10 11">
    <name type="scientific">Eucalyptus globulus</name>
    <name type="common">Tasmanian blue gum</name>
    <dbReference type="NCBI Taxonomy" id="34317"/>
    <lineage>
        <taxon>Eukaryota</taxon>
        <taxon>Viridiplantae</taxon>
        <taxon>Streptophyta</taxon>
        <taxon>Embryophyta</taxon>
        <taxon>Tracheophyta</taxon>
        <taxon>Spermatophyta</taxon>
        <taxon>Magnoliopsida</taxon>
        <taxon>eudicotyledons</taxon>
        <taxon>Gunneridae</taxon>
        <taxon>Pentapetalae</taxon>
        <taxon>rosids</taxon>
        <taxon>malvids</taxon>
        <taxon>Myrtales</taxon>
        <taxon>Myrtaceae</taxon>
        <taxon>Myrtoideae</taxon>
        <taxon>Eucalypteae</taxon>
        <taxon>Eucalyptus</taxon>
    </lineage>
</organism>
<keyword evidence="5 7" id="KW-0408">Iron</keyword>
<dbReference type="InterPro" id="IPR001128">
    <property type="entry name" value="Cyt_P450"/>
</dbReference>
<dbReference type="Gene3D" id="1.10.630.10">
    <property type="entry name" value="Cytochrome P450"/>
    <property type="match status" value="1"/>
</dbReference>
<comment type="similarity">
    <text evidence="1 8">Belongs to the cytochrome P450 family.</text>
</comment>
<dbReference type="Proteomes" id="UP001634007">
    <property type="component" value="Unassembled WGS sequence"/>
</dbReference>
<dbReference type="PANTHER" id="PTHR47947">
    <property type="entry name" value="CYTOCHROME P450 82C3-RELATED"/>
    <property type="match status" value="1"/>
</dbReference>
<dbReference type="InterPro" id="IPR050651">
    <property type="entry name" value="Plant_Cytochrome_P450_Monoox"/>
</dbReference>
<keyword evidence="3 7" id="KW-0479">Metal-binding</keyword>
<protein>
    <recommendedName>
        <fullName evidence="12">Cytochrome P450</fullName>
    </recommendedName>
</protein>
<accession>A0ABD3K884</accession>
<dbReference type="AlphaFoldDB" id="A0ABD3K884"/>
<dbReference type="PRINTS" id="PR00463">
    <property type="entry name" value="EP450I"/>
</dbReference>
<evidence type="ECO:0000256" key="3">
    <source>
        <dbReference type="ARBA" id="ARBA00022723"/>
    </source>
</evidence>
<feature type="transmembrane region" description="Helical" evidence="9">
    <location>
        <begin position="6"/>
        <end position="35"/>
    </location>
</feature>
<keyword evidence="9" id="KW-0472">Membrane</keyword>
<evidence type="ECO:0000256" key="5">
    <source>
        <dbReference type="ARBA" id="ARBA00023004"/>
    </source>
</evidence>
<evidence type="ECO:0000256" key="6">
    <source>
        <dbReference type="ARBA" id="ARBA00023033"/>
    </source>
</evidence>
<dbReference type="InterPro" id="IPR036396">
    <property type="entry name" value="Cyt_P450_sf"/>
</dbReference>
<keyword evidence="11" id="KW-1185">Reference proteome</keyword>
<comment type="cofactor">
    <cofactor evidence="7">
        <name>heme</name>
        <dbReference type="ChEBI" id="CHEBI:30413"/>
    </cofactor>
</comment>
<keyword evidence="9" id="KW-1133">Transmembrane helix</keyword>
<dbReference type="Pfam" id="PF00067">
    <property type="entry name" value="p450"/>
    <property type="match status" value="1"/>
</dbReference>
<dbReference type="EMBL" id="JBJKBG010000006">
    <property type="protein sequence ID" value="KAL3732941.1"/>
    <property type="molecule type" value="Genomic_DNA"/>
</dbReference>
<evidence type="ECO:0000256" key="8">
    <source>
        <dbReference type="RuleBase" id="RU000461"/>
    </source>
</evidence>
<comment type="caution">
    <text evidence="10">The sequence shown here is derived from an EMBL/GenBank/DDBJ whole genome shotgun (WGS) entry which is preliminary data.</text>
</comment>
<dbReference type="PROSITE" id="PS00086">
    <property type="entry name" value="CYTOCHROME_P450"/>
    <property type="match status" value="1"/>
</dbReference>
<dbReference type="CDD" id="cd20653">
    <property type="entry name" value="CYP81"/>
    <property type="match status" value="1"/>
</dbReference>
<dbReference type="InterPro" id="IPR002401">
    <property type="entry name" value="Cyt_P450_E_grp-I"/>
</dbReference>
<evidence type="ECO:0000256" key="2">
    <source>
        <dbReference type="ARBA" id="ARBA00022617"/>
    </source>
</evidence>
<evidence type="ECO:0000313" key="11">
    <source>
        <dbReference type="Proteomes" id="UP001634007"/>
    </source>
</evidence>
<evidence type="ECO:0000256" key="9">
    <source>
        <dbReference type="SAM" id="Phobius"/>
    </source>
</evidence>
<evidence type="ECO:0000256" key="7">
    <source>
        <dbReference type="PIRSR" id="PIRSR602401-1"/>
    </source>
</evidence>
<evidence type="ECO:0008006" key="12">
    <source>
        <dbReference type="Google" id="ProtNLM"/>
    </source>
</evidence>
<feature type="binding site" description="axial binding residue" evidence="7">
    <location>
        <position position="506"/>
    </location>
    <ligand>
        <name>heme</name>
        <dbReference type="ChEBI" id="CHEBI:30413"/>
    </ligand>
    <ligandPart>
        <name>Fe</name>
        <dbReference type="ChEBI" id="CHEBI:18248"/>
    </ligandPart>
</feature>
<evidence type="ECO:0000313" key="10">
    <source>
        <dbReference type="EMBL" id="KAL3732941.1"/>
    </source>
</evidence>
<dbReference type="SUPFAM" id="SSF48264">
    <property type="entry name" value="Cytochrome P450"/>
    <property type="match status" value="1"/>
</dbReference>
<keyword evidence="2 7" id="KW-0349">Heme</keyword>
<keyword evidence="6 8" id="KW-0503">Monooxygenase</keyword>
<keyword evidence="4 8" id="KW-0560">Oxidoreductase</keyword>
<evidence type="ECO:0000256" key="4">
    <source>
        <dbReference type="ARBA" id="ARBA00023002"/>
    </source>
</evidence>
<keyword evidence="9" id="KW-0812">Transmembrane</keyword>